<reference evidence="5 6" key="1">
    <citation type="submission" date="2018-08" db="EMBL/GenBank/DDBJ databases">
        <title>A genome reference for cultivated species of the human gut microbiota.</title>
        <authorList>
            <person name="Zou Y."/>
            <person name="Xue W."/>
            <person name="Luo G."/>
        </authorList>
    </citation>
    <scope>NUCLEOTIDE SEQUENCE [LARGE SCALE GENOMIC DNA]</scope>
    <source>
        <strain evidence="5 6">AM40-30BH</strain>
    </source>
</reference>
<dbReference type="RefSeq" id="WP_122201087.1">
    <property type="nucleotide sequence ID" value="NZ_CABJFV010000003.1"/>
</dbReference>
<dbReference type="PANTHER" id="PTHR43300:SF4">
    <property type="entry name" value="ACYL-[ACYL-CARRIER-PROTEIN]--UDP-N-ACETYLGLUCOSAMINE O-ACYLTRANSFERASE"/>
    <property type="match status" value="1"/>
</dbReference>
<sequence>MISNEAKIDPTVLIGENTFVEEYTIISSDVKIGEECKIHRHIFIDKGVKIGNRVKIQDNVMIPFGVTIDDGVFIGPSVSFTNDKYPRSINEDGTLKKSSDWSVGESYIGYGASIGANATIVCGVTIGRWAMIGAGAVITRDVPEYALVVGNPGRIVGRVDKNGYPVKTK</sequence>
<dbReference type="EMBL" id="QSGO01000003">
    <property type="protein sequence ID" value="RHB37125.1"/>
    <property type="molecule type" value="Genomic_DNA"/>
</dbReference>
<dbReference type="CDD" id="cd03358">
    <property type="entry name" value="LbH_WxcM_N_like"/>
    <property type="match status" value="1"/>
</dbReference>
<evidence type="ECO:0000256" key="4">
    <source>
        <dbReference type="ARBA" id="ARBA00023315"/>
    </source>
</evidence>
<dbReference type="GO" id="GO:0016746">
    <property type="term" value="F:acyltransferase activity"/>
    <property type="evidence" value="ECO:0007669"/>
    <property type="project" value="UniProtKB-KW"/>
</dbReference>
<keyword evidence="4" id="KW-0012">Acyltransferase</keyword>
<evidence type="ECO:0000313" key="6">
    <source>
        <dbReference type="Proteomes" id="UP000284379"/>
    </source>
</evidence>
<keyword evidence="2 5" id="KW-0808">Transferase</keyword>
<dbReference type="Proteomes" id="UP000284379">
    <property type="component" value="Unassembled WGS sequence"/>
</dbReference>
<proteinExistence type="inferred from homology"/>
<protein>
    <submittedName>
        <fullName evidence="5">N-acetyltransferase</fullName>
    </submittedName>
</protein>
<dbReference type="SUPFAM" id="SSF51161">
    <property type="entry name" value="Trimeric LpxA-like enzymes"/>
    <property type="match status" value="1"/>
</dbReference>
<organism evidence="5 6">
    <name type="scientific">Bacteroides nordii</name>
    <dbReference type="NCBI Taxonomy" id="291645"/>
    <lineage>
        <taxon>Bacteria</taxon>
        <taxon>Pseudomonadati</taxon>
        <taxon>Bacteroidota</taxon>
        <taxon>Bacteroidia</taxon>
        <taxon>Bacteroidales</taxon>
        <taxon>Bacteroidaceae</taxon>
        <taxon>Bacteroides</taxon>
    </lineage>
</organism>
<name>A0A413VU21_9BACE</name>
<accession>A0A413VU21</accession>
<dbReference type="Gene3D" id="2.160.10.10">
    <property type="entry name" value="Hexapeptide repeat proteins"/>
    <property type="match status" value="1"/>
</dbReference>
<dbReference type="InterPro" id="IPR011004">
    <property type="entry name" value="Trimer_LpxA-like_sf"/>
</dbReference>
<comment type="caution">
    <text evidence="5">The sequence shown here is derived from an EMBL/GenBank/DDBJ whole genome shotgun (WGS) entry which is preliminary data.</text>
</comment>
<evidence type="ECO:0000256" key="3">
    <source>
        <dbReference type="ARBA" id="ARBA00022737"/>
    </source>
</evidence>
<evidence type="ECO:0000256" key="1">
    <source>
        <dbReference type="ARBA" id="ARBA00007274"/>
    </source>
</evidence>
<dbReference type="AlphaFoldDB" id="A0A413VU21"/>
<gene>
    <name evidence="5" type="ORF">DW888_06160</name>
</gene>
<dbReference type="InterPro" id="IPR001451">
    <property type="entry name" value="Hexapep"/>
</dbReference>
<evidence type="ECO:0000256" key="2">
    <source>
        <dbReference type="ARBA" id="ARBA00022679"/>
    </source>
</evidence>
<dbReference type="GeneID" id="69504688"/>
<comment type="similarity">
    <text evidence="1">Belongs to the transferase hexapeptide repeat family.</text>
</comment>
<dbReference type="PROSITE" id="PS00101">
    <property type="entry name" value="HEXAPEP_TRANSFERASES"/>
    <property type="match status" value="1"/>
</dbReference>
<dbReference type="PANTHER" id="PTHR43300">
    <property type="entry name" value="ACETYLTRANSFERASE"/>
    <property type="match status" value="1"/>
</dbReference>
<dbReference type="InterPro" id="IPR018357">
    <property type="entry name" value="Hexapep_transf_CS"/>
</dbReference>
<evidence type="ECO:0000313" key="5">
    <source>
        <dbReference type="EMBL" id="RHB37125.1"/>
    </source>
</evidence>
<dbReference type="Pfam" id="PF00132">
    <property type="entry name" value="Hexapep"/>
    <property type="match status" value="1"/>
</dbReference>
<keyword evidence="3" id="KW-0677">Repeat</keyword>
<dbReference type="InterPro" id="IPR050179">
    <property type="entry name" value="Trans_hexapeptide_repeat"/>
</dbReference>